<dbReference type="GO" id="GO:0018773">
    <property type="term" value="F:acetylpyruvate hydrolase activity"/>
    <property type="evidence" value="ECO:0007669"/>
    <property type="project" value="TreeGrafter"/>
</dbReference>
<reference evidence="4 5" key="1">
    <citation type="submission" date="2017-02" db="EMBL/GenBank/DDBJ databases">
        <title>Bacillus pseudomycoides isolate FSL K6-0042.</title>
        <authorList>
            <person name="Kovac J."/>
        </authorList>
    </citation>
    <scope>NUCLEOTIDE SEQUENCE [LARGE SCALE GENOMIC DNA]</scope>
    <source>
        <strain evidence="4 5">FSL K6-0042</strain>
    </source>
</reference>
<dbReference type="PANTHER" id="PTHR11820:SF7">
    <property type="entry name" value="ACYLPYRUVASE FAHD1, MITOCHONDRIAL"/>
    <property type="match status" value="1"/>
</dbReference>
<proteinExistence type="inferred from homology"/>
<comment type="caution">
    <text evidence="4">The sequence shown here is derived from an EMBL/GenBank/DDBJ whole genome shotgun (WGS) entry which is preliminary data.</text>
</comment>
<dbReference type="Gene3D" id="3.90.850.10">
    <property type="entry name" value="Fumarylacetoacetase-like, C-terminal domain"/>
    <property type="match status" value="1"/>
</dbReference>
<evidence type="ECO:0000313" key="4">
    <source>
        <dbReference type="EMBL" id="OUM48000.1"/>
    </source>
</evidence>
<dbReference type="InterPro" id="IPR011234">
    <property type="entry name" value="Fumarylacetoacetase-like_C"/>
</dbReference>
<name>A0A1Y3MHU4_9BACI</name>
<dbReference type="InterPro" id="IPR036663">
    <property type="entry name" value="Fumarylacetoacetase_C_sf"/>
</dbReference>
<evidence type="ECO:0000256" key="1">
    <source>
        <dbReference type="ARBA" id="ARBA00010211"/>
    </source>
</evidence>
<evidence type="ECO:0000313" key="5">
    <source>
        <dbReference type="Proteomes" id="UP000195321"/>
    </source>
</evidence>
<keyword evidence="2" id="KW-0479">Metal-binding</keyword>
<dbReference type="GO" id="GO:0046872">
    <property type="term" value="F:metal ion binding"/>
    <property type="evidence" value="ECO:0007669"/>
    <property type="project" value="UniProtKB-KW"/>
</dbReference>
<evidence type="ECO:0000256" key="2">
    <source>
        <dbReference type="ARBA" id="ARBA00022723"/>
    </source>
</evidence>
<feature type="domain" description="Fumarylacetoacetase-like C-terminal" evidence="3">
    <location>
        <begin position="95"/>
        <end position="301"/>
    </location>
</feature>
<comment type="similarity">
    <text evidence="1">Belongs to the FAH family.</text>
</comment>
<sequence>MEIMRFVTVKKEEKVFVGIVDDYQEKVLHIREAQRQKGEKITVPITMLECIEKGNAFIEKVVEIVNWAKENETTAYYPLQDVKILAPIPRPRKNILCVGKNYRDHAIEMGGEESIPKDIMIFTKAPTTVIGNGEKIHSHPHATSELDYEGELAIVIGKRGKQIAKDKALEYVFGYTIVNDITARDIQRKHKQFFLGKSFDTFCPMGPYLVHKTAIEIPNQLDIETRVNGEVRQTSNTANMMFSIEDIISIVSKGMTLEPGDIIATGTPAGVGKGFIPPKFLSAGDEVTITVQHVGTLQNLVK</sequence>
<dbReference type="AlphaFoldDB" id="A0A1Y3MHU4"/>
<dbReference type="Proteomes" id="UP000195321">
    <property type="component" value="Unassembled WGS sequence"/>
</dbReference>
<accession>A0A1Y3MHU4</accession>
<organism evidence="4 5">
    <name type="scientific">Bacillus pseudomycoides</name>
    <dbReference type="NCBI Taxonomy" id="64104"/>
    <lineage>
        <taxon>Bacteria</taxon>
        <taxon>Bacillati</taxon>
        <taxon>Bacillota</taxon>
        <taxon>Bacilli</taxon>
        <taxon>Bacillales</taxon>
        <taxon>Bacillaceae</taxon>
        <taxon>Bacillus</taxon>
        <taxon>Bacillus cereus group</taxon>
    </lineage>
</organism>
<dbReference type="EMBL" id="MWPX01000016">
    <property type="protein sequence ID" value="OUM48000.1"/>
    <property type="molecule type" value="Genomic_DNA"/>
</dbReference>
<dbReference type="PANTHER" id="PTHR11820">
    <property type="entry name" value="ACYLPYRUVASE"/>
    <property type="match status" value="1"/>
</dbReference>
<evidence type="ECO:0000259" key="3">
    <source>
        <dbReference type="Pfam" id="PF01557"/>
    </source>
</evidence>
<dbReference type="Pfam" id="PF01557">
    <property type="entry name" value="FAA_hydrolase"/>
    <property type="match status" value="1"/>
</dbReference>
<dbReference type="SUPFAM" id="SSF56529">
    <property type="entry name" value="FAH"/>
    <property type="match status" value="1"/>
</dbReference>
<dbReference type="FunFam" id="3.90.850.10:FF:000010">
    <property type="entry name" value="FAA hydrolase family protein"/>
    <property type="match status" value="1"/>
</dbReference>
<protein>
    <recommendedName>
        <fullName evidence="3">Fumarylacetoacetase-like C-terminal domain-containing protein</fullName>
    </recommendedName>
</protein>
<gene>
    <name evidence="4" type="ORF">BW425_14945</name>
</gene>